<dbReference type="EMBL" id="VSSQ01021389">
    <property type="protein sequence ID" value="MPM66944.1"/>
    <property type="molecule type" value="Genomic_DNA"/>
</dbReference>
<feature type="domain" description="Glycosyltransferase 2-like" evidence="1">
    <location>
        <begin position="10"/>
        <end position="172"/>
    </location>
</feature>
<evidence type="ECO:0000259" key="1">
    <source>
        <dbReference type="Pfam" id="PF00535"/>
    </source>
</evidence>
<dbReference type="AlphaFoldDB" id="A0A645BZ04"/>
<dbReference type="PANTHER" id="PTHR22916">
    <property type="entry name" value="GLYCOSYLTRANSFERASE"/>
    <property type="match status" value="1"/>
</dbReference>
<sequence>MKDQNKIKYSIIIPHKNIPELLRRCLRSIPIRDDVQIIVVDDNSDPDKIDFSNLPELNRPNTEVYMTKGGQGAGYARNIGLIKAKGKWLVFADADDFFNDCLGDMFEKYKETTADLIFFQTNSVDSETLKPIKSRGEKYNTWIRESDKSGIILEDIKYRLYSPWGKFFSHELIKAHNIKFDVVFSSNDVMFSTLSGHTANRILIDMNYLYCSTIRKGSLENSSTIEHIQPRFYVALRQYNFLLSVHKAKYRMNIWYFILQLRKLDKKWISNYLLYCTKEMKFTHLTQDFLKHLINYLKTKLTSKNII</sequence>
<accession>A0A645BZ04</accession>
<dbReference type="InterPro" id="IPR029044">
    <property type="entry name" value="Nucleotide-diphossugar_trans"/>
</dbReference>
<organism evidence="2">
    <name type="scientific">bioreactor metagenome</name>
    <dbReference type="NCBI Taxonomy" id="1076179"/>
    <lineage>
        <taxon>unclassified sequences</taxon>
        <taxon>metagenomes</taxon>
        <taxon>ecological metagenomes</taxon>
    </lineage>
</organism>
<dbReference type="InterPro" id="IPR001173">
    <property type="entry name" value="Glyco_trans_2-like"/>
</dbReference>
<gene>
    <name evidence="2" type="ORF">SDC9_113858</name>
</gene>
<dbReference type="GO" id="GO:0016758">
    <property type="term" value="F:hexosyltransferase activity"/>
    <property type="evidence" value="ECO:0007669"/>
    <property type="project" value="UniProtKB-ARBA"/>
</dbReference>
<proteinExistence type="predicted"/>
<dbReference type="SUPFAM" id="SSF53448">
    <property type="entry name" value="Nucleotide-diphospho-sugar transferases"/>
    <property type="match status" value="1"/>
</dbReference>
<reference evidence="2" key="1">
    <citation type="submission" date="2019-08" db="EMBL/GenBank/DDBJ databases">
        <authorList>
            <person name="Kucharzyk K."/>
            <person name="Murdoch R.W."/>
            <person name="Higgins S."/>
            <person name="Loffler F."/>
        </authorList>
    </citation>
    <scope>NUCLEOTIDE SEQUENCE</scope>
</reference>
<dbReference type="PANTHER" id="PTHR22916:SF3">
    <property type="entry name" value="UDP-GLCNAC:BETAGAL BETA-1,3-N-ACETYLGLUCOSAMINYLTRANSFERASE-LIKE PROTEIN 1"/>
    <property type="match status" value="1"/>
</dbReference>
<dbReference type="CDD" id="cd00761">
    <property type="entry name" value="Glyco_tranf_GTA_type"/>
    <property type="match status" value="1"/>
</dbReference>
<evidence type="ECO:0000313" key="2">
    <source>
        <dbReference type="EMBL" id="MPM66944.1"/>
    </source>
</evidence>
<comment type="caution">
    <text evidence="2">The sequence shown here is derived from an EMBL/GenBank/DDBJ whole genome shotgun (WGS) entry which is preliminary data.</text>
</comment>
<dbReference type="Gene3D" id="3.90.550.10">
    <property type="entry name" value="Spore Coat Polysaccharide Biosynthesis Protein SpsA, Chain A"/>
    <property type="match status" value="1"/>
</dbReference>
<dbReference type="Pfam" id="PF00535">
    <property type="entry name" value="Glycos_transf_2"/>
    <property type="match status" value="1"/>
</dbReference>
<name>A0A645BZ04_9ZZZZ</name>
<protein>
    <recommendedName>
        <fullName evidence="1">Glycosyltransferase 2-like domain-containing protein</fullName>
    </recommendedName>
</protein>